<name>A0A286FCS0_9BACT</name>
<organism evidence="2 3">
    <name type="scientific">Spirosoma fluviale</name>
    <dbReference type="NCBI Taxonomy" id="1597977"/>
    <lineage>
        <taxon>Bacteria</taxon>
        <taxon>Pseudomonadati</taxon>
        <taxon>Bacteroidota</taxon>
        <taxon>Cytophagia</taxon>
        <taxon>Cytophagales</taxon>
        <taxon>Cytophagaceae</taxon>
        <taxon>Spirosoma</taxon>
    </lineage>
</organism>
<reference evidence="3" key="1">
    <citation type="submission" date="2017-09" db="EMBL/GenBank/DDBJ databases">
        <authorList>
            <person name="Varghese N."/>
            <person name="Submissions S."/>
        </authorList>
    </citation>
    <scope>NUCLEOTIDE SEQUENCE [LARGE SCALE GENOMIC DNA]</scope>
    <source>
        <strain evidence="3">DSM 29961</strain>
    </source>
</reference>
<dbReference type="EMBL" id="OCNH01000001">
    <property type="protein sequence ID" value="SOD80993.1"/>
    <property type="molecule type" value="Genomic_DNA"/>
</dbReference>
<keyword evidence="3" id="KW-1185">Reference proteome</keyword>
<evidence type="ECO:0000256" key="1">
    <source>
        <dbReference type="SAM" id="MobiDB-lite"/>
    </source>
</evidence>
<proteinExistence type="predicted"/>
<feature type="region of interest" description="Disordered" evidence="1">
    <location>
        <begin position="1"/>
        <end position="21"/>
    </location>
</feature>
<evidence type="ECO:0000313" key="3">
    <source>
        <dbReference type="Proteomes" id="UP000219452"/>
    </source>
</evidence>
<dbReference type="AlphaFoldDB" id="A0A286FCS0"/>
<sequence>MIPGFDEAQLNEDAGLSQSSIKLDVTSDGSFAMNPDDKSAMEKIAAQTPTGISTPAPPALPAVPEYLSTHMPAPDAAPASRESIDWGQRWQETFGAAPEAETEINRDSFEAAVVKRDSYEEFLAAKPEVPVLREIVSGSLSEVELVQQAVKGELQRNGIRSTAVYDQEMQLYLDENGQLTQAGKERASQEKQQATRQLTQIETAASQHADDAVSGLSNFYQVLDTTATNFKPFGIELPETTVADMKEDIRSGRVDAWLDSSKTSQEAAHKMFLLSLISDQTRLAEFIRLADLRGQEYGANRRLASQLS</sequence>
<gene>
    <name evidence="2" type="ORF">SAMN06269250_1638</name>
</gene>
<protein>
    <submittedName>
        <fullName evidence="2">Uncharacterized protein</fullName>
    </submittedName>
</protein>
<evidence type="ECO:0000313" key="2">
    <source>
        <dbReference type="EMBL" id="SOD80993.1"/>
    </source>
</evidence>
<dbReference type="RefSeq" id="WP_097125255.1">
    <property type="nucleotide sequence ID" value="NZ_OCNH01000001.1"/>
</dbReference>
<dbReference type="Proteomes" id="UP000219452">
    <property type="component" value="Unassembled WGS sequence"/>
</dbReference>
<accession>A0A286FCS0</accession>